<evidence type="ECO:0000313" key="3">
    <source>
        <dbReference type="Proteomes" id="UP000001940"/>
    </source>
</evidence>
<dbReference type="Bgee" id="WBGene00009522">
    <property type="expression patterns" value="Expressed in adult organism and 2 other cell types or tissues"/>
</dbReference>
<gene>
    <name evidence="2" type="ORF">CELE_F38A1.9</name>
    <name evidence="2 4" type="ORF">F38A1.9</name>
</gene>
<organism evidence="2 3">
    <name type="scientific">Caenorhabditis elegans</name>
    <dbReference type="NCBI Taxonomy" id="6239"/>
    <lineage>
        <taxon>Eukaryota</taxon>
        <taxon>Metazoa</taxon>
        <taxon>Ecdysozoa</taxon>
        <taxon>Nematoda</taxon>
        <taxon>Chromadorea</taxon>
        <taxon>Rhabditida</taxon>
        <taxon>Rhabditina</taxon>
        <taxon>Rhabditomorpha</taxon>
        <taxon>Rhabditoidea</taxon>
        <taxon>Rhabditidae</taxon>
        <taxon>Peloderinae</taxon>
        <taxon>Caenorhabditis</taxon>
    </lineage>
</organism>
<dbReference type="Pfam" id="PF23673">
    <property type="entry name" value="DUF7154"/>
    <property type="match status" value="1"/>
</dbReference>
<dbReference type="PaxDb" id="6239-F38A1.9"/>
<dbReference type="KEGG" id="cel:CELE_F38A1.9"/>
<dbReference type="WormBase" id="F38A1.9">
    <property type="protein sequence ID" value="CE10020"/>
    <property type="gene ID" value="WBGene00009522"/>
</dbReference>
<dbReference type="EMBL" id="BX284604">
    <property type="protein sequence ID" value="CCD63953.1"/>
    <property type="molecule type" value="Genomic_DNA"/>
</dbReference>
<dbReference type="AlphaFoldDB" id="A4F314"/>
<evidence type="ECO:0000313" key="4">
    <source>
        <dbReference type="WormBase" id="F38A1.9"/>
    </source>
</evidence>
<name>A4F314_CAEEL</name>
<evidence type="ECO:0000259" key="1">
    <source>
        <dbReference type="Pfam" id="PF23673"/>
    </source>
</evidence>
<dbReference type="InterPro" id="IPR055578">
    <property type="entry name" value="DUF7154"/>
</dbReference>
<proteinExistence type="predicted"/>
<dbReference type="InParanoid" id="A4F314"/>
<reference evidence="2 3" key="1">
    <citation type="journal article" date="1998" name="Science">
        <title>Genome sequence of the nematode C. elegans: a platform for investigating biology.</title>
        <authorList>
            <consortium name="The C. elegans sequencing consortium"/>
            <person name="Sulson J.E."/>
            <person name="Waterston R."/>
        </authorList>
    </citation>
    <scope>NUCLEOTIDE SEQUENCE [LARGE SCALE GENOMIC DNA]</scope>
    <source>
        <strain evidence="2 3">Bristol N2</strain>
    </source>
</reference>
<dbReference type="GeneID" id="185439"/>
<keyword evidence="3" id="KW-1185">Reference proteome</keyword>
<dbReference type="Proteomes" id="UP000001940">
    <property type="component" value="Chromosome IV"/>
</dbReference>
<dbReference type="AGR" id="WB:WBGene00009522"/>
<dbReference type="UCSC" id="F38A1.9">
    <property type="organism name" value="c. elegans"/>
</dbReference>
<evidence type="ECO:0000313" key="2">
    <source>
        <dbReference type="EMBL" id="CCD63953.1"/>
    </source>
</evidence>
<protein>
    <submittedName>
        <fullName evidence="2">DUF7154 domain-containing protein</fullName>
    </submittedName>
</protein>
<dbReference type="PIR" id="T21932">
    <property type="entry name" value="T21932"/>
</dbReference>
<dbReference type="HOGENOM" id="CLU_1541508_0_0_1"/>
<sequence length="162" mass="17616">MVNAITSIYPSGGTRSKALYNLTSKTNGMNNCGKDEDFEEITKYLPDFSATYPSYCANPLVSGQGSMNLPSMMGTYSGVYITTIAVQDHGPVDSFNSLDLSSFSKDNGSSDLAMNSTDFFESRSIIDGGAIEYYLGVNTMKLQYNYSTSIPQIIQIRIHCAG</sequence>
<dbReference type="CTD" id="185439"/>
<dbReference type="eggNOG" id="KOG4297">
    <property type="taxonomic scope" value="Eukaryota"/>
</dbReference>
<feature type="domain" description="DUF7154" evidence="1">
    <location>
        <begin position="57"/>
        <end position="159"/>
    </location>
</feature>
<dbReference type="PhylomeDB" id="A4F314"/>
<accession>A4F314</accession>
<dbReference type="RefSeq" id="NP_741304.1">
    <property type="nucleotide sequence ID" value="NM_171255.1"/>
</dbReference>